<evidence type="ECO:0000313" key="5">
    <source>
        <dbReference type="Proteomes" id="UP000054144"/>
    </source>
</evidence>
<feature type="compositionally biased region" description="Low complexity" evidence="1">
    <location>
        <begin position="749"/>
        <end position="762"/>
    </location>
</feature>
<dbReference type="OrthoDB" id="19394at2759"/>
<feature type="compositionally biased region" description="Basic and acidic residues" evidence="1">
    <location>
        <begin position="764"/>
        <end position="775"/>
    </location>
</feature>
<organism evidence="4 5">
    <name type="scientific">Fistulina hepatica ATCC 64428</name>
    <dbReference type="NCBI Taxonomy" id="1128425"/>
    <lineage>
        <taxon>Eukaryota</taxon>
        <taxon>Fungi</taxon>
        <taxon>Dikarya</taxon>
        <taxon>Basidiomycota</taxon>
        <taxon>Agaricomycotina</taxon>
        <taxon>Agaricomycetes</taxon>
        <taxon>Agaricomycetidae</taxon>
        <taxon>Agaricales</taxon>
        <taxon>Fistulinaceae</taxon>
        <taxon>Fistulina</taxon>
    </lineage>
</organism>
<dbReference type="InterPro" id="IPR017943">
    <property type="entry name" value="Bactericidal_perm-incr_a/b_dom"/>
</dbReference>
<accession>A0A0D7AN65</accession>
<dbReference type="Pfam" id="PF14613">
    <property type="entry name" value="HAM1_C"/>
    <property type="match status" value="1"/>
</dbReference>
<dbReference type="SUPFAM" id="SSF55394">
    <property type="entry name" value="Bactericidal permeability-increasing protein, BPI"/>
    <property type="match status" value="1"/>
</dbReference>
<protein>
    <submittedName>
        <fullName evidence="4">Uncharacterized protein</fullName>
    </submittedName>
</protein>
<feature type="compositionally biased region" description="Polar residues" evidence="1">
    <location>
        <begin position="227"/>
        <end position="236"/>
    </location>
</feature>
<dbReference type="PANTHER" id="PTHR31138:SF1">
    <property type="entry name" value="PDZ DOMAIN-CONTAINING PROTEIN"/>
    <property type="match status" value="1"/>
</dbReference>
<reference evidence="4 5" key="1">
    <citation type="journal article" date="2015" name="Fungal Genet. Biol.">
        <title>Evolution of novel wood decay mechanisms in Agaricales revealed by the genome sequences of Fistulina hepatica and Cylindrobasidium torrendii.</title>
        <authorList>
            <person name="Floudas D."/>
            <person name="Held B.W."/>
            <person name="Riley R."/>
            <person name="Nagy L.G."/>
            <person name="Koehler G."/>
            <person name="Ransdell A.S."/>
            <person name="Younus H."/>
            <person name="Chow J."/>
            <person name="Chiniquy J."/>
            <person name="Lipzen A."/>
            <person name="Tritt A."/>
            <person name="Sun H."/>
            <person name="Haridas S."/>
            <person name="LaButti K."/>
            <person name="Ohm R.A."/>
            <person name="Kues U."/>
            <person name="Blanchette R.A."/>
            <person name="Grigoriev I.V."/>
            <person name="Minto R.E."/>
            <person name="Hibbett D.S."/>
        </authorList>
    </citation>
    <scope>NUCLEOTIDE SEQUENCE [LARGE SCALE GENOMIC DNA]</scope>
    <source>
        <strain evidence="4 5">ATCC 64428</strain>
    </source>
</reference>
<dbReference type="Proteomes" id="UP000054144">
    <property type="component" value="Unassembled WGS sequence"/>
</dbReference>
<sequence length="803" mass="90880">MSLPPAQKDISEKPKAGAVTDPVNKDLKDADVDRKIRLYGVISAFNKGRMPSNAQIDETLRYVEDNTPFPTDKLSQEGQKLVQDARDVIETARTIVHKKNADELFQNFIWHTRNADVDSSKLNANAPVGSEKSKSDGQQAVEHLRTLLSLVLTNSEVRKLLSDFGLIGRDLLSKGASKAAEALAPSPERLAQVDHSGPPDQFKSKDGEVEGLNRTPPLELPVPGTDDTAQPSQISSAAKDGVAQVAQASKGAVQQELEDTSRCQVSDSDDAADAVQEKKNGLVQRMKDFRGNLSDRVPQQHKDTARAHFERGREFLTEEYFPPERRDQFIFRLKKVVVECQKHDDYQSSIKWLLDTIQEYFEKMQHSSSKHAGKVSDITDNRQLQLAWGELRLLLERFANNQSMNPIFDSVEKLSDDAKRDPELRSWLETYARFVRKTVLEAGFILEPACNTEANRLRKEGRRFYDDKYKTHFDDLFNSFANFFKAMGDDPLNVRFGQDWARLTKNLLFNSDGQLQFKTELWHDVRTIILPAVVDRIGYVPIPRIEYTDESLDLVVENLVLSGRNMFPNIVEIEAKNHIKFSPYSAISNTHQHDVTITLSQIQADMRDVAFYFRRKTGIPKISDSGLADVVLGGEGLKVVVHLRSTPSTDTTSVFKVQKVYVHVDSLKFSIRDAKHELLYKTLRPLATMLIKRQLQKVIRGAIETGLDYVDGQLVGVRNRLQEAKETEGARRRDVFADMFKRQEKDTASVNTSTKTSSFKVSTSKRDSLLPEHGHPSGVVNRTLERDELIEKGHEWRSEAYVS</sequence>
<dbReference type="GO" id="GO:0008289">
    <property type="term" value="F:lipid binding"/>
    <property type="evidence" value="ECO:0007669"/>
    <property type="project" value="InterPro"/>
</dbReference>
<feature type="domain" description="HAM1-like N-terminal" evidence="3">
    <location>
        <begin position="15"/>
        <end position="648"/>
    </location>
</feature>
<dbReference type="InterPro" id="IPR045967">
    <property type="entry name" value="HAM1-like_N"/>
</dbReference>
<keyword evidence="5" id="KW-1185">Reference proteome</keyword>
<feature type="region of interest" description="Disordered" evidence="1">
    <location>
        <begin position="1"/>
        <end position="23"/>
    </location>
</feature>
<dbReference type="Pfam" id="PF19343">
    <property type="entry name" value="HAM1_N"/>
    <property type="match status" value="1"/>
</dbReference>
<dbReference type="Gene3D" id="3.15.10.10">
    <property type="entry name" value="Bactericidal permeability-increasing protein, domain 1"/>
    <property type="match status" value="1"/>
</dbReference>
<evidence type="ECO:0000259" key="3">
    <source>
        <dbReference type="Pfam" id="PF19343"/>
    </source>
</evidence>
<dbReference type="AlphaFoldDB" id="A0A0D7AN65"/>
<dbReference type="PANTHER" id="PTHR31138">
    <property type="entry name" value="CHROMOSOME 19, WHOLE GENOME SHOTGUN SEQUENCE"/>
    <property type="match status" value="1"/>
</dbReference>
<feature type="region of interest" description="Disordered" evidence="1">
    <location>
        <begin position="183"/>
        <end position="242"/>
    </location>
</feature>
<feature type="region of interest" description="Disordered" evidence="1">
    <location>
        <begin position="746"/>
        <end position="782"/>
    </location>
</feature>
<evidence type="ECO:0000313" key="4">
    <source>
        <dbReference type="EMBL" id="KIY52213.1"/>
    </source>
</evidence>
<evidence type="ECO:0000259" key="2">
    <source>
        <dbReference type="Pfam" id="PF14613"/>
    </source>
</evidence>
<feature type="domain" description="HAM1-like C-terminal" evidence="2">
    <location>
        <begin position="662"/>
        <end position="800"/>
    </location>
</feature>
<proteinExistence type="predicted"/>
<dbReference type="EMBL" id="KN881645">
    <property type="protein sequence ID" value="KIY52213.1"/>
    <property type="molecule type" value="Genomic_DNA"/>
</dbReference>
<gene>
    <name evidence="4" type="ORF">FISHEDRAFT_35804</name>
</gene>
<evidence type="ECO:0000256" key="1">
    <source>
        <dbReference type="SAM" id="MobiDB-lite"/>
    </source>
</evidence>
<dbReference type="InterPro" id="IPR027842">
    <property type="entry name" value="HAM1-like_C"/>
</dbReference>
<name>A0A0D7AN65_9AGAR</name>